<dbReference type="Proteomes" id="UP000005306">
    <property type="component" value="Unassembled WGS sequence"/>
</dbReference>
<feature type="domain" description="Glycosyltransferase family 28 N-terminal" evidence="12">
    <location>
        <begin position="5"/>
        <end position="138"/>
    </location>
</feature>
<gene>
    <name evidence="10" type="primary">murG</name>
    <name evidence="14" type="ORF">PU1002_06231</name>
</gene>
<keyword evidence="2 10" id="KW-0132">Cell division</keyword>
<comment type="similarity">
    <text evidence="10">Belongs to the glycosyltransferase 28 family. MurG subfamily.</text>
</comment>
<evidence type="ECO:0000256" key="3">
    <source>
        <dbReference type="ARBA" id="ARBA00022676"/>
    </source>
</evidence>
<dbReference type="EMBL" id="AAPV01000001">
    <property type="protein sequence ID" value="EAS85297.1"/>
    <property type="molecule type" value="Genomic_DNA"/>
</dbReference>
<dbReference type="GO" id="GO:0051991">
    <property type="term" value="F:UDP-N-acetyl-D-glucosamine:N-acetylmuramoyl-L-alanyl-D-glutamyl-meso-2,6-diaminopimelyl-D-alanyl-D-alanine-diphosphoundecaprenol 4-beta-N-acetylglucosaminlytransferase activity"/>
    <property type="evidence" value="ECO:0007669"/>
    <property type="project" value="RHEA"/>
</dbReference>
<dbReference type="GO" id="GO:0051301">
    <property type="term" value="P:cell division"/>
    <property type="evidence" value="ECO:0007669"/>
    <property type="project" value="UniProtKB-KW"/>
</dbReference>
<proteinExistence type="inferred from homology"/>
<dbReference type="EC" id="2.4.1.227" evidence="10"/>
<keyword evidence="4 10" id="KW-0808">Transferase</keyword>
<reference evidence="14 15" key="1">
    <citation type="submission" date="2006-04" db="EMBL/GenBank/DDBJ databases">
        <authorList>
            <person name="Giovannoni S.J."/>
            <person name="Cho J.-C."/>
            <person name="Ferriera S."/>
            <person name="Johnson J."/>
            <person name="Kravitz S."/>
            <person name="Halpern A."/>
            <person name="Remington K."/>
            <person name="Beeson K."/>
            <person name="Tran B."/>
            <person name="Rogers Y.-H."/>
            <person name="Friedman R."/>
            <person name="Venter J.C."/>
        </authorList>
    </citation>
    <scope>NUCLEOTIDE SEQUENCE [LARGE SCALE GENOMIC DNA]</scope>
    <source>
        <strain evidence="14 15">HTCC1002</strain>
    </source>
</reference>
<evidence type="ECO:0000256" key="5">
    <source>
        <dbReference type="ARBA" id="ARBA00022960"/>
    </source>
</evidence>
<dbReference type="GO" id="GO:0005975">
    <property type="term" value="P:carbohydrate metabolic process"/>
    <property type="evidence" value="ECO:0007669"/>
    <property type="project" value="InterPro"/>
</dbReference>
<comment type="caution">
    <text evidence="10">Lacks conserved residue(s) required for the propagation of feature annotation.</text>
</comment>
<dbReference type="CDD" id="cd03785">
    <property type="entry name" value="GT28_MurG"/>
    <property type="match status" value="1"/>
</dbReference>
<comment type="subcellular location">
    <subcellularLocation>
        <location evidence="10">Cell membrane</location>
        <topology evidence="10">Peripheral membrane protein</topology>
        <orientation evidence="10">Cytoplasmic side</orientation>
    </subcellularLocation>
</comment>
<dbReference type="InterPro" id="IPR007235">
    <property type="entry name" value="Glyco_trans_28_C"/>
</dbReference>
<dbReference type="HOGENOM" id="CLU_037404_2_1_5"/>
<evidence type="ECO:0000256" key="1">
    <source>
        <dbReference type="ARBA" id="ARBA00022475"/>
    </source>
</evidence>
<keyword evidence="6 10" id="KW-0573">Peptidoglycan synthesis</keyword>
<dbReference type="InterPro" id="IPR004276">
    <property type="entry name" value="GlycoTrans_28_N"/>
</dbReference>
<comment type="caution">
    <text evidence="14">The sequence shown here is derived from an EMBL/GenBank/DDBJ whole genome shotgun (WGS) entry which is preliminary data.</text>
</comment>
<dbReference type="GO" id="GO:0050511">
    <property type="term" value="F:undecaprenyldiphospho-muramoylpentapeptide beta-N-acetylglucosaminyltransferase activity"/>
    <property type="evidence" value="ECO:0007669"/>
    <property type="project" value="UniProtKB-UniRule"/>
</dbReference>
<evidence type="ECO:0000256" key="11">
    <source>
        <dbReference type="SAM" id="Phobius"/>
    </source>
</evidence>
<dbReference type="GO" id="GO:0009252">
    <property type="term" value="P:peptidoglycan biosynthetic process"/>
    <property type="evidence" value="ECO:0007669"/>
    <property type="project" value="UniProtKB-UniRule"/>
</dbReference>
<name>Q1V0D1_PELU1</name>
<comment type="catalytic activity">
    <reaction evidence="10">
        <text>di-trans,octa-cis-undecaprenyl diphospho-N-acetyl-alpha-D-muramoyl-L-alanyl-D-glutamyl-meso-2,6-diaminopimeloyl-D-alanyl-D-alanine + UDP-N-acetyl-alpha-D-glucosamine = di-trans,octa-cis-undecaprenyl diphospho-[N-acetyl-alpha-D-glucosaminyl-(1-&gt;4)]-N-acetyl-alpha-D-muramoyl-L-alanyl-D-glutamyl-meso-2,6-diaminopimeloyl-D-alanyl-D-alanine + UDP + H(+)</text>
        <dbReference type="Rhea" id="RHEA:31227"/>
        <dbReference type="ChEBI" id="CHEBI:15378"/>
        <dbReference type="ChEBI" id="CHEBI:57705"/>
        <dbReference type="ChEBI" id="CHEBI:58223"/>
        <dbReference type="ChEBI" id="CHEBI:61387"/>
        <dbReference type="ChEBI" id="CHEBI:61388"/>
        <dbReference type="EC" id="2.4.1.227"/>
    </reaction>
</comment>
<comment type="function">
    <text evidence="10">Cell wall formation. Catalyzes the transfer of a GlcNAc subunit on undecaprenyl-pyrophosphoryl-MurNAc-pentapeptide (lipid intermediate I) to form undecaprenyl-pyrophosphoryl-MurNAc-(pentapeptide)GlcNAc (lipid intermediate II).</text>
</comment>
<dbReference type="GO" id="GO:0071555">
    <property type="term" value="P:cell wall organization"/>
    <property type="evidence" value="ECO:0007669"/>
    <property type="project" value="UniProtKB-KW"/>
</dbReference>
<dbReference type="GO" id="GO:0008360">
    <property type="term" value="P:regulation of cell shape"/>
    <property type="evidence" value="ECO:0007669"/>
    <property type="project" value="UniProtKB-KW"/>
</dbReference>
<keyword evidence="11" id="KW-0812">Transmembrane</keyword>
<comment type="pathway">
    <text evidence="10">Cell wall biogenesis; peptidoglycan biosynthesis.</text>
</comment>
<dbReference type="SUPFAM" id="SSF53756">
    <property type="entry name" value="UDP-Glycosyltransferase/glycogen phosphorylase"/>
    <property type="match status" value="1"/>
</dbReference>
<feature type="binding site" evidence="10">
    <location>
        <position position="120"/>
    </location>
    <ligand>
        <name>UDP-N-acetyl-alpha-D-glucosamine</name>
        <dbReference type="ChEBI" id="CHEBI:57705"/>
    </ligand>
</feature>
<dbReference type="Pfam" id="PF03033">
    <property type="entry name" value="Glyco_transf_28"/>
    <property type="match status" value="1"/>
</dbReference>
<keyword evidence="7 10" id="KW-0472">Membrane</keyword>
<sequence length="356" mass="41323">MNKKILISTGGSGGHVIPATIIYKHLEGNFDVSMTSDFRGIKFLNKDEYNLKIFNVRPISKNLLIIPLDFIFMIFLIFKSISFLRKNKIDTLISTGGYMSLPLCLGARILNIKLLLFEPNMVLGRSNKFFLSYCQKIFCYSNNIKKFPIKFKNKIKVIPALLRKNFYNKRDYNKSLDTINLLIIGGSQGAKIFDDLVKNAIIELAKKYKLKIYQQTSSINFESFKKTYEDKNIQCELFNFNDDVINFMQKADLCITRAGASTLAELNFTETPYLAIPLPTAKDNHQFENAHFYNKLGFNWLLNQKEIDEKTLLNKLINIIDNKEEYLVKKKNMKDFNYENTWNNINLKIISVINEN</sequence>
<dbReference type="Pfam" id="PF04101">
    <property type="entry name" value="Glyco_tran_28_C"/>
    <property type="match status" value="1"/>
</dbReference>
<dbReference type="AlphaFoldDB" id="Q1V0D1"/>
<protein>
    <recommendedName>
        <fullName evidence="10">UDP-N-acetylglucosamine--N-acetylmuramyl-(pentapeptide) pyrophosphoryl-undecaprenol N-acetylglucosamine transferase</fullName>
        <ecNumber evidence="10">2.4.1.227</ecNumber>
    </recommendedName>
    <alternativeName>
        <fullName evidence="10">Undecaprenyl-PP-MurNAc-pentapeptide-UDPGlcNAc GlcNAc transferase</fullName>
    </alternativeName>
</protein>
<keyword evidence="8 10" id="KW-0131">Cell cycle</keyword>
<dbReference type="UniPathway" id="UPA00219"/>
<evidence type="ECO:0000313" key="14">
    <source>
        <dbReference type="EMBL" id="EAS85297.1"/>
    </source>
</evidence>
<feature type="binding site" evidence="10">
    <location>
        <position position="187"/>
    </location>
    <ligand>
        <name>UDP-N-acetyl-alpha-D-glucosamine</name>
        <dbReference type="ChEBI" id="CHEBI:57705"/>
    </ligand>
</feature>
<feature type="binding site" evidence="10">
    <location>
        <position position="286"/>
    </location>
    <ligand>
        <name>UDP-N-acetyl-alpha-D-glucosamine</name>
        <dbReference type="ChEBI" id="CHEBI:57705"/>
    </ligand>
</feature>
<evidence type="ECO:0000313" key="15">
    <source>
        <dbReference type="Proteomes" id="UP000005306"/>
    </source>
</evidence>
<keyword evidence="5 10" id="KW-0133">Cell shape</keyword>
<dbReference type="Gene3D" id="3.40.50.2000">
    <property type="entry name" value="Glycogen Phosphorylase B"/>
    <property type="match status" value="2"/>
</dbReference>
<evidence type="ECO:0000256" key="9">
    <source>
        <dbReference type="ARBA" id="ARBA00023316"/>
    </source>
</evidence>
<feature type="transmembrane region" description="Helical" evidence="11">
    <location>
        <begin position="63"/>
        <end position="84"/>
    </location>
</feature>
<evidence type="ECO:0000256" key="6">
    <source>
        <dbReference type="ARBA" id="ARBA00022984"/>
    </source>
</evidence>
<accession>Q1V0D1</accession>
<feature type="binding site" evidence="10">
    <location>
        <begin position="12"/>
        <end position="14"/>
    </location>
    <ligand>
        <name>UDP-N-acetyl-alpha-D-glucosamine</name>
        <dbReference type="ChEBI" id="CHEBI:57705"/>
    </ligand>
</feature>
<feature type="domain" description="Glycosyl transferase family 28 C-terminal" evidence="13">
    <location>
        <begin position="181"/>
        <end position="333"/>
    </location>
</feature>
<keyword evidence="9 10" id="KW-0961">Cell wall biogenesis/degradation</keyword>
<evidence type="ECO:0000256" key="8">
    <source>
        <dbReference type="ARBA" id="ARBA00023306"/>
    </source>
</evidence>
<evidence type="ECO:0000256" key="2">
    <source>
        <dbReference type="ARBA" id="ARBA00022618"/>
    </source>
</evidence>
<organism evidence="14 15">
    <name type="scientific">Pelagibacter ubique (strain HTCC1002)</name>
    <dbReference type="NCBI Taxonomy" id="314261"/>
    <lineage>
        <taxon>Bacteria</taxon>
        <taxon>Pseudomonadati</taxon>
        <taxon>Pseudomonadota</taxon>
        <taxon>Alphaproteobacteria</taxon>
        <taxon>Candidatus Pelagibacterales</taxon>
        <taxon>Candidatus Pelagibacteraceae</taxon>
        <taxon>Candidatus Pelagibacter</taxon>
    </lineage>
</organism>
<dbReference type="InterPro" id="IPR006009">
    <property type="entry name" value="GlcNAc_MurG"/>
</dbReference>
<dbReference type="PANTHER" id="PTHR21015">
    <property type="entry name" value="UDP-N-ACETYLGLUCOSAMINE--N-ACETYLMURAMYL-(PENTAPEPTIDE) PYROPHOSPHORYL-UNDECAPRENOL N-ACETYLGLUCOSAMINE TRANSFERASE 1"/>
    <property type="match status" value="1"/>
</dbReference>
<dbReference type="RefSeq" id="WP_006997884.1">
    <property type="nucleotide sequence ID" value="NZ_CH724130.1"/>
</dbReference>
<feature type="binding site" evidence="10">
    <location>
        <position position="163"/>
    </location>
    <ligand>
        <name>UDP-N-acetyl-alpha-D-glucosamine</name>
        <dbReference type="ChEBI" id="CHEBI:57705"/>
    </ligand>
</feature>
<keyword evidence="11" id="KW-1133">Transmembrane helix</keyword>
<keyword evidence="3 10" id="KW-0328">Glycosyltransferase</keyword>
<dbReference type="GO" id="GO:0005886">
    <property type="term" value="C:plasma membrane"/>
    <property type="evidence" value="ECO:0007669"/>
    <property type="project" value="UniProtKB-SubCell"/>
</dbReference>
<evidence type="ECO:0000259" key="13">
    <source>
        <dbReference type="Pfam" id="PF04101"/>
    </source>
</evidence>
<evidence type="ECO:0000256" key="7">
    <source>
        <dbReference type="ARBA" id="ARBA00023136"/>
    </source>
</evidence>
<evidence type="ECO:0000256" key="4">
    <source>
        <dbReference type="ARBA" id="ARBA00022679"/>
    </source>
</evidence>
<keyword evidence="1 10" id="KW-1003">Cell membrane</keyword>
<evidence type="ECO:0000259" key="12">
    <source>
        <dbReference type="Pfam" id="PF03033"/>
    </source>
</evidence>
<evidence type="ECO:0000256" key="10">
    <source>
        <dbReference type="HAMAP-Rule" id="MF_00033"/>
    </source>
</evidence>
<dbReference type="PANTHER" id="PTHR21015:SF22">
    <property type="entry name" value="GLYCOSYLTRANSFERASE"/>
    <property type="match status" value="1"/>
</dbReference>
<dbReference type="HAMAP" id="MF_00033">
    <property type="entry name" value="MurG"/>
    <property type="match status" value="1"/>
</dbReference>